<dbReference type="AlphaFoldDB" id="J3KVD9"/>
<dbReference type="EnsemblPlants" id="OB0153G10020.1">
    <property type="protein sequence ID" value="OB0153G10020.1"/>
    <property type="gene ID" value="OB0153G10020"/>
</dbReference>
<reference evidence="2" key="1">
    <citation type="submission" date="2015-06" db="UniProtKB">
        <authorList>
            <consortium name="EnsemblPlants"/>
        </authorList>
    </citation>
    <scope>IDENTIFICATION</scope>
</reference>
<evidence type="ECO:0000313" key="3">
    <source>
        <dbReference type="Proteomes" id="UP000006038"/>
    </source>
</evidence>
<organism evidence="2">
    <name type="scientific">Oryza brachyantha</name>
    <name type="common">malo sina</name>
    <dbReference type="NCBI Taxonomy" id="4533"/>
    <lineage>
        <taxon>Eukaryota</taxon>
        <taxon>Viridiplantae</taxon>
        <taxon>Streptophyta</taxon>
        <taxon>Embryophyta</taxon>
        <taxon>Tracheophyta</taxon>
        <taxon>Spermatophyta</taxon>
        <taxon>Magnoliopsida</taxon>
        <taxon>Liliopsida</taxon>
        <taxon>Poales</taxon>
        <taxon>Poaceae</taxon>
        <taxon>BOP clade</taxon>
        <taxon>Oryzoideae</taxon>
        <taxon>Oryzeae</taxon>
        <taxon>Oryzinae</taxon>
        <taxon>Oryza</taxon>
    </lineage>
</organism>
<dbReference type="HOGENOM" id="CLU_1899438_0_0_1"/>
<feature type="region of interest" description="Disordered" evidence="1">
    <location>
        <begin position="1"/>
        <end position="53"/>
    </location>
</feature>
<dbReference type="Proteomes" id="UP000006038">
    <property type="component" value="Unassembled WGS sequence"/>
</dbReference>
<protein>
    <submittedName>
        <fullName evidence="2">Uncharacterized protein</fullName>
    </submittedName>
</protein>
<dbReference type="Gramene" id="OB0153G10020.1">
    <property type="protein sequence ID" value="OB0153G10020.1"/>
    <property type="gene ID" value="OB0153G10020"/>
</dbReference>
<sequence>MAAACGGVPEAGASEAESSGGGWGQPAAAKDGRSPRSPGVAGRRRMGVGGGGHERRWRMGAVGIEWRIRAVGAGCFAGGDCGTWKYVDTGVMYQKAVIFEGHIYQIVECHMLRVVCALVGMRAINIKRLPSVVG</sequence>
<name>J3KVD9_ORYBR</name>
<evidence type="ECO:0000256" key="1">
    <source>
        <dbReference type="SAM" id="MobiDB-lite"/>
    </source>
</evidence>
<feature type="compositionally biased region" description="Low complexity" evidence="1">
    <location>
        <begin position="1"/>
        <end position="18"/>
    </location>
</feature>
<evidence type="ECO:0000313" key="2">
    <source>
        <dbReference type="EnsemblPlants" id="OB0153G10020.1"/>
    </source>
</evidence>
<accession>J3KVD9</accession>
<keyword evidence="3" id="KW-1185">Reference proteome</keyword>
<proteinExistence type="predicted"/>